<reference evidence="5" key="1">
    <citation type="submission" date="2021-01" db="EMBL/GenBank/DDBJ databases">
        <title>Genome public.</title>
        <authorList>
            <person name="Liu C."/>
            <person name="Sun Q."/>
        </authorList>
    </citation>
    <scope>NUCLEOTIDE SEQUENCE</scope>
    <source>
        <strain evidence="5">M6</strain>
    </source>
</reference>
<dbReference type="PROSITE" id="PS51900">
    <property type="entry name" value="CB"/>
    <property type="match status" value="1"/>
</dbReference>
<proteinExistence type="inferred from homology"/>
<evidence type="ECO:0000313" key="5">
    <source>
        <dbReference type="EMBL" id="MBK6088968.1"/>
    </source>
</evidence>
<accession>A0A935C5D9</accession>
<evidence type="ECO:0000256" key="2">
    <source>
        <dbReference type="ARBA" id="ARBA00023125"/>
    </source>
</evidence>
<keyword evidence="2 3" id="KW-0238">DNA-binding</keyword>
<dbReference type="InterPro" id="IPR011010">
    <property type="entry name" value="DNA_brk_join_enz"/>
</dbReference>
<sequence>MARKEASIYKRKDGRWEARYVKEIGVDGKKRYGSVYGKTYTEAQQRRFAIIQDTRMHGATSFSLILSDIMWEWLQSMKNNIKPNTYQKYDGIIKNHVEPCSIGKSNIRFLTSSSLSSFADKKIAAGLSAKTVNDILIVIGLALNYAEEVYHIPKIKISTIITTRCSAIITSWHRSRICSTNGTPVIQARKFALFSKRKLSEVNAWGQPFHTVTAVTLTVEKNVIC</sequence>
<organism evidence="5 6">
    <name type="scientific">Ruminococcus difficilis</name>
    <dbReference type="NCBI Taxonomy" id="2763069"/>
    <lineage>
        <taxon>Bacteria</taxon>
        <taxon>Bacillati</taxon>
        <taxon>Bacillota</taxon>
        <taxon>Clostridia</taxon>
        <taxon>Eubacteriales</taxon>
        <taxon>Oscillospiraceae</taxon>
        <taxon>Ruminococcus</taxon>
    </lineage>
</organism>
<keyword evidence="6" id="KW-1185">Reference proteome</keyword>
<dbReference type="InterPro" id="IPR044068">
    <property type="entry name" value="CB"/>
</dbReference>
<dbReference type="GO" id="GO:0015074">
    <property type="term" value="P:DNA integration"/>
    <property type="evidence" value="ECO:0007669"/>
    <property type="project" value="InterPro"/>
</dbReference>
<comment type="similarity">
    <text evidence="1">Belongs to the 'phage' integrase family.</text>
</comment>
<dbReference type="AlphaFoldDB" id="A0A935C5D9"/>
<dbReference type="GO" id="GO:0003677">
    <property type="term" value="F:DNA binding"/>
    <property type="evidence" value="ECO:0007669"/>
    <property type="project" value="UniProtKB-UniRule"/>
</dbReference>
<evidence type="ECO:0000256" key="1">
    <source>
        <dbReference type="ARBA" id="ARBA00008857"/>
    </source>
</evidence>
<dbReference type="SUPFAM" id="SSF56349">
    <property type="entry name" value="DNA breaking-rejoining enzymes"/>
    <property type="match status" value="1"/>
</dbReference>
<dbReference type="Gene3D" id="1.10.150.130">
    <property type="match status" value="1"/>
</dbReference>
<evidence type="ECO:0000259" key="4">
    <source>
        <dbReference type="PROSITE" id="PS51900"/>
    </source>
</evidence>
<evidence type="ECO:0000313" key="6">
    <source>
        <dbReference type="Proteomes" id="UP000633365"/>
    </source>
</evidence>
<dbReference type="EMBL" id="JAEQMG010000104">
    <property type="protein sequence ID" value="MBK6088968.1"/>
    <property type="molecule type" value="Genomic_DNA"/>
</dbReference>
<gene>
    <name evidence="5" type="ORF">JKK62_09995</name>
</gene>
<dbReference type="InterPro" id="IPR010998">
    <property type="entry name" value="Integrase_recombinase_N"/>
</dbReference>
<dbReference type="Pfam" id="PF14659">
    <property type="entry name" value="Phage_int_SAM_3"/>
    <property type="match status" value="1"/>
</dbReference>
<name>A0A935C5D9_9FIRM</name>
<protein>
    <recommendedName>
        <fullName evidence="4">Core-binding (CB) domain-containing protein</fullName>
    </recommendedName>
</protein>
<dbReference type="RefSeq" id="WP_201427775.1">
    <property type="nucleotide sequence ID" value="NZ_JAEQMG010000104.1"/>
</dbReference>
<dbReference type="Proteomes" id="UP000633365">
    <property type="component" value="Unassembled WGS sequence"/>
</dbReference>
<comment type="caution">
    <text evidence="5">The sequence shown here is derived from an EMBL/GenBank/DDBJ whole genome shotgun (WGS) entry which is preliminary data.</text>
</comment>
<evidence type="ECO:0000256" key="3">
    <source>
        <dbReference type="PROSITE-ProRule" id="PRU01248"/>
    </source>
</evidence>
<feature type="domain" description="Core-binding (CB)" evidence="4">
    <location>
        <begin position="64"/>
        <end position="147"/>
    </location>
</feature>
<dbReference type="InterPro" id="IPR004107">
    <property type="entry name" value="Integrase_SAM-like_N"/>
</dbReference>